<proteinExistence type="predicted"/>
<feature type="region of interest" description="Disordered" evidence="1">
    <location>
        <begin position="78"/>
        <end position="106"/>
    </location>
</feature>
<protein>
    <submittedName>
        <fullName evidence="2">Uncharacterized protein</fullName>
    </submittedName>
</protein>
<keyword evidence="3" id="KW-1185">Reference proteome</keyword>
<evidence type="ECO:0000313" key="2">
    <source>
        <dbReference type="EMBL" id="KAJ7329066.1"/>
    </source>
</evidence>
<dbReference type="Proteomes" id="UP001142489">
    <property type="component" value="Unassembled WGS sequence"/>
</dbReference>
<feature type="compositionally biased region" description="Basic and acidic residues" evidence="1">
    <location>
        <begin position="87"/>
        <end position="102"/>
    </location>
</feature>
<evidence type="ECO:0000313" key="3">
    <source>
        <dbReference type="Proteomes" id="UP001142489"/>
    </source>
</evidence>
<reference evidence="2" key="1">
    <citation type="journal article" date="2023" name="DNA Res.">
        <title>Chromosome-level genome assembly of Phrynocephalus forsythii using third-generation DNA sequencing and Hi-C analysis.</title>
        <authorList>
            <person name="Qi Y."/>
            <person name="Zhao W."/>
            <person name="Zhao Y."/>
            <person name="Niu C."/>
            <person name="Cao S."/>
            <person name="Zhang Y."/>
        </authorList>
    </citation>
    <scope>NUCLEOTIDE SEQUENCE</scope>
    <source>
        <tissue evidence="2">Muscle</tissue>
    </source>
</reference>
<accession>A0A9Q0XU69</accession>
<organism evidence="2 3">
    <name type="scientific">Phrynocephalus forsythii</name>
    <dbReference type="NCBI Taxonomy" id="171643"/>
    <lineage>
        <taxon>Eukaryota</taxon>
        <taxon>Metazoa</taxon>
        <taxon>Chordata</taxon>
        <taxon>Craniata</taxon>
        <taxon>Vertebrata</taxon>
        <taxon>Euteleostomi</taxon>
        <taxon>Lepidosauria</taxon>
        <taxon>Squamata</taxon>
        <taxon>Bifurcata</taxon>
        <taxon>Unidentata</taxon>
        <taxon>Episquamata</taxon>
        <taxon>Toxicofera</taxon>
        <taxon>Iguania</taxon>
        <taxon>Acrodonta</taxon>
        <taxon>Agamidae</taxon>
        <taxon>Agaminae</taxon>
        <taxon>Phrynocephalus</taxon>
    </lineage>
</organism>
<dbReference type="AlphaFoldDB" id="A0A9Q0XU69"/>
<gene>
    <name evidence="2" type="ORF">JRQ81_015240</name>
</gene>
<name>A0A9Q0XU69_9SAUR</name>
<evidence type="ECO:0000256" key="1">
    <source>
        <dbReference type="SAM" id="MobiDB-lite"/>
    </source>
</evidence>
<sequence length="121" mass="13594">MLKAKLISSKFHGINTTKTKLQRQKDPLISERHPEYIQIFPSLRGGEIPKRLSSHVTQVALLAPKGCRPAYLDWRPRGTFPYGDGESPPKDNEPTGDREAARSRGHVTIVACRLRESMKSS</sequence>
<comment type="caution">
    <text evidence="2">The sequence shown here is derived from an EMBL/GenBank/DDBJ whole genome shotgun (WGS) entry which is preliminary data.</text>
</comment>
<dbReference type="EMBL" id="JAPFRF010000006">
    <property type="protein sequence ID" value="KAJ7329066.1"/>
    <property type="molecule type" value="Genomic_DNA"/>
</dbReference>